<comment type="caution">
    <text evidence="1">The sequence shown here is derived from an EMBL/GenBank/DDBJ whole genome shotgun (WGS) entry which is preliminary data.</text>
</comment>
<evidence type="ECO:0000313" key="2">
    <source>
        <dbReference type="Proteomes" id="UP001576780"/>
    </source>
</evidence>
<reference evidence="1 2" key="1">
    <citation type="submission" date="2024-09" db="EMBL/GenBank/DDBJ databases">
        <title>Floridaenema gen nov. (Aerosakkonemataceae, Aerosakkonematales ord. nov., Cyanobacteria) from benthic tropical and subtropical fresh waters, with the description of four new species.</title>
        <authorList>
            <person name="Moretto J.A."/>
            <person name="Berthold D.E."/>
            <person name="Lefler F.W."/>
            <person name="Huang I.-S."/>
            <person name="Laughinghouse H. IV."/>
        </authorList>
    </citation>
    <scope>NUCLEOTIDE SEQUENCE [LARGE SCALE GENOMIC DNA]</scope>
    <source>
        <strain evidence="1 2">BLCC-F167</strain>
    </source>
</reference>
<gene>
    <name evidence="1" type="ORF">ACE1CA_06125</name>
</gene>
<sequence length="99" mass="11627">MPRNFTESDFQTVTQTTIYFSTEKVRRQLKVSLSTLRRATQLLRETLPAQAFDKGYCEEGYSLQSYGVLKMFFRLRRQSMPPNRAAEYLLTEFLKKSGE</sequence>
<proteinExistence type="predicted"/>
<dbReference type="RefSeq" id="WP_413276540.1">
    <property type="nucleotide sequence ID" value="NZ_JBHFNT010000051.1"/>
</dbReference>
<dbReference type="Proteomes" id="UP001576780">
    <property type="component" value="Unassembled WGS sequence"/>
</dbReference>
<name>A0ABV4WGA1_9CYAN</name>
<evidence type="ECO:0000313" key="1">
    <source>
        <dbReference type="EMBL" id="MFB2834094.1"/>
    </source>
</evidence>
<protein>
    <submittedName>
        <fullName evidence="1">Uncharacterized protein</fullName>
    </submittedName>
</protein>
<accession>A0ABV4WGA1</accession>
<dbReference type="EMBL" id="JBHFNT010000051">
    <property type="protein sequence ID" value="MFB2834094.1"/>
    <property type="molecule type" value="Genomic_DNA"/>
</dbReference>
<keyword evidence="2" id="KW-1185">Reference proteome</keyword>
<organism evidence="1 2">
    <name type="scientific">Floridaenema evergladense BLCC-F167</name>
    <dbReference type="NCBI Taxonomy" id="3153639"/>
    <lineage>
        <taxon>Bacteria</taxon>
        <taxon>Bacillati</taxon>
        <taxon>Cyanobacteriota</taxon>
        <taxon>Cyanophyceae</taxon>
        <taxon>Oscillatoriophycideae</taxon>
        <taxon>Aerosakkonematales</taxon>
        <taxon>Aerosakkonemataceae</taxon>
        <taxon>Floridanema</taxon>
        <taxon>Floridanema evergladense</taxon>
    </lineage>
</organism>